<sequence length="185" mass="20759">MDSVFDAAMLWPVRLVLPDRAGWSLWGGNADDGHDFLLPAGRRYAVFDTVEQLCDHVRRDGGDHVLSRTPGWEALRHGLRQGAPPRASDAYGYRFDRFAQWTPAMRDGWVVDCIDLVWDLGSQFDDEVLNGLSRRGGALRQLYDSLWGEVSGEEHTVKAERVAKAAKRAVTRLAALARWNPGTVR</sequence>
<dbReference type="Proteomes" id="UP001058003">
    <property type="component" value="Chromosome"/>
</dbReference>
<name>A0A9Q9IBL5_9ACTN</name>
<protein>
    <submittedName>
        <fullName evidence="1">Uncharacterized protein</fullName>
    </submittedName>
</protein>
<dbReference type="AlphaFoldDB" id="A0A9Q9IBL5"/>
<dbReference type="OrthoDB" id="3394796at2"/>
<proteinExistence type="predicted"/>
<gene>
    <name evidence="1" type="ORF">Daura_26910</name>
</gene>
<evidence type="ECO:0000313" key="1">
    <source>
        <dbReference type="EMBL" id="UWZ50464.1"/>
    </source>
</evidence>
<dbReference type="EMBL" id="CP073767">
    <property type="protein sequence ID" value="UWZ50464.1"/>
    <property type="molecule type" value="Genomic_DNA"/>
</dbReference>
<evidence type="ECO:0000313" key="2">
    <source>
        <dbReference type="Proteomes" id="UP001058003"/>
    </source>
</evidence>
<dbReference type="RefSeq" id="WP_033357352.1">
    <property type="nucleotide sequence ID" value="NZ_CP073767.1"/>
</dbReference>
<dbReference type="KEGG" id="daur:Daura_26910"/>
<keyword evidence="2" id="KW-1185">Reference proteome</keyword>
<reference evidence="1" key="1">
    <citation type="submission" date="2021-04" db="EMBL/GenBank/DDBJ databases">
        <title>Dactylosporangium aurantiacum NRRL B-8018 full assembly.</title>
        <authorList>
            <person name="Hartkoorn R.C."/>
            <person name="Beaudoing E."/>
            <person name="Hot D."/>
        </authorList>
    </citation>
    <scope>NUCLEOTIDE SEQUENCE</scope>
    <source>
        <strain evidence="1">NRRL B-8018</strain>
    </source>
</reference>
<organism evidence="1 2">
    <name type="scientific">Dactylosporangium aurantiacum</name>
    <dbReference type="NCBI Taxonomy" id="35754"/>
    <lineage>
        <taxon>Bacteria</taxon>
        <taxon>Bacillati</taxon>
        <taxon>Actinomycetota</taxon>
        <taxon>Actinomycetes</taxon>
        <taxon>Micromonosporales</taxon>
        <taxon>Micromonosporaceae</taxon>
        <taxon>Dactylosporangium</taxon>
    </lineage>
</organism>
<accession>A0A9Q9IBL5</accession>